<proteinExistence type="predicted"/>
<sequence length="126" mass="13678">MEILDTDDAGMMECDAQDGDLLADEVMDMEEQAKHLSVADQSNVMVASKNKKSSRSGVKRNVPLGIHSKKKEFLRQGSPRARSVKTSGGSKLAGSGKSRHVSRKSRESSSTSDGLMGSKYPSDRYI</sequence>
<gene>
    <name evidence="2" type="ORF">DARMORV10_C06P14750.1</name>
</gene>
<name>A0A816Q8K2_BRANA</name>
<protein>
    <submittedName>
        <fullName evidence="2">(rape) hypothetical protein</fullName>
    </submittedName>
</protein>
<feature type="compositionally biased region" description="Basic residues" evidence="1">
    <location>
        <begin position="49"/>
        <end position="58"/>
    </location>
</feature>
<evidence type="ECO:0000256" key="1">
    <source>
        <dbReference type="SAM" id="MobiDB-lite"/>
    </source>
</evidence>
<feature type="region of interest" description="Disordered" evidence="1">
    <location>
        <begin position="41"/>
        <end position="126"/>
    </location>
</feature>
<dbReference type="Proteomes" id="UP001295469">
    <property type="component" value="Chromosome C06"/>
</dbReference>
<organism evidence="2">
    <name type="scientific">Brassica napus</name>
    <name type="common">Rape</name>
    <dbReference type="NCBI Taxonomy" id="3708"/>
    <lineage>
        <taxon>Eukaryota</taxon>
        <taxon>Viridiplantae</taxon>
        <taxon>Streptophyta</taxon>
        <taxon>Embryophyta</taxon>
        <taxon>Tracheophyta</taxon>
        <taxon>Spermatophyta</taxon>
        <taxon>Magnoliopsida</taxon>
        <taxon>eudicotyledons</taxon>
        <taxon>Gunneridae</taxon>
        <taxon>Pentapetalae</taxon>
        <taxon>rosids</taxon>
        <taxon>malvids</taxon>
        <taxon>Brassicales</taxon>
        <taxon>Brassicaceae</taxon>
        <taxon>Brassiceae</taxon>
        <taxon>Brassica</taxon>
    </lineage>
</organism>
<dbReference type="AlphaFoldDB" id="A0A816Q8K2"/>
<accession>A0A816Q8K2</accession>
<reference evidence="2" key="1">
    <citation type="submission" date="2021-01" db="EMBL/GenBank/DDBJ databases">
        <authorList>
            <consortium name="Genoscope - CEA"/>
            <person name="William W."/>
        </authorList>
    </citation>
    <scope>NUCLEOTIDE SEQUENCE</scope>
</reference>
<dbReference type="EMBL" id="HG994370">
    <property type="protein sequence ID" value="CAF2057045.1"/>
    <property type="molecule type" value="Genomic_DNA"/>
</dbReference>
<feature type="compositionally biased region" description="Low complexity" evidence="1">
    <location>
        <begin position="85"/>
        <end position="96"/>
    </location>
</feature>
<evidence type="ECO:0000313" key="2">
    <source>
        <dbReference type="EMBL" id="CAF2057045.1"/>
    </source>
</evidence>